<comment type="subunit">
    <text evidence="7">Interacts with fbf-1.</text>
</comment>
<keyword evidence="2" id="KW-0677">Repeat</keyword>
<dbReference type="AlphaFoldDB" id="A0A158PF75"/>
<dbReference type="GO" id="GO:0000900">
    <property type="term" value="F:mRNA regulatory element binding translation repressor activity"/>
    <property type="evidence" value="ECO:0007669"/>
    <property type="project" value="TreeGrafter"/>
</dbReference>
<evidence type="ECO:0000256" key="7">
    <source>
        <dbReference type="ARBA" id="ARBA00065903"/>
    </source>
</evidence>
<dbReference type="WBParaSite" id="ACOC_0000296601-mRNA-1">
    <property type="protein sequence ID" value="ACOC_0000296601-mRNA-1"/>
    <property type="gene ID" value="ACOC_0000296601"/>
</dbReference>
<dbReference type="EMBL" id="UYYA01000729">
    <property type="protein sequence ID" value="VDM54552.1"/>
    <property type="molecule type" value="Genomic_DNA"/>
</dbReference>
<dbReference type="GO" id="GO:0043022">
    <property type="term" value="F:ribosome binding"/>
    <property type="evidence" value="ECO:0007669"/>
    <property type="project" value="TreeGrafter"/>
</dbReference>
<evidence type="ECO:0000256" key="6">
    <source>
        <dbReference type="ARBA" id="ARBA00058170"/>
    </source>
</evidence>
<evidence type="ECO:0000313" key="13">
    <source>
        <dbReference type="WBParaSite" id="ACOC_0000296601-mRNA-1"/>
    </source>
</evidence>
<dbReference type="Pfam" id="PF16366">
    <property type="entry name" value="CEBP_ZZ"/>
    <property type="match status" value="1"/>
</dbReference>
<evidence type="ECO:0000256" key="2">
    <source>
        <dbReference type="ARBA" id="ARBA00022737"/>
    </source>
</evidence>
<keyword evidence="3" id="KW-0221">Differentiation</keyword>
<dbReference type="PROSITE" id="PS50102">
    <property type="entry name" value="RRM"/>
    <property type="match status" value="2"/>
</dbReference>
<dbReference type="CDD" id="cd19757">
    <property type="entry name" value="Bbox1"/>
    <property type="match status" value="1"/>
</dbReference>
<dbReference type="OMA" id="EYREKIC"/>
<reference evidence="13" key="1">
    <citation type="submission" date="2016-04" db="UniProtKB">
        <authorList>
            <consortium name="WormBaseParasite"/>
        </authorList>
    </citation>
    <scope>IDENTIFICATION</scope>
</reference>
<evidence type="ECO:0000256" key="5">
    <source>
        <dbReference type="ARBA" id="ARBA00022884"/>
    </source>
</evidence>
<keyword evidence="4" id="KW-0744">Spermatogenesis</keyword>
<evidence type="ECO:0000313" key="12">
    <source>
        <dbReference type="Proteomes" id="UP000267027"/>
    </source>
</evidence>
<reference evidence="11 12" key="2">
    <citation type="submission" date="2018-11" db="EMBL/GenBank/DDBJ databases">
        <authorList>
            <consortium name="Pathogen Informatics"/>
        </authorList>
    </citation>
    <scope>NUCLEOTIDE SEQUENCE [LARGE SCALE GENOMIC DNA]</scope>
    <source>
        <strain evidence="11 12">Costa Rica</strain>
    </source>
</reference>
<dbReference type="Gene3D" id="4.10.640.40">
    <property type="entry name" value="Cytoplasmic polyadenylation element-binding protein, ZZ domain"/>
    <property type="match status" value="1"/>
</dbReference>
<evidence type="ECO:0000259" key="10">
    <source>
        <dbReference type="PROSITE" id="PS50102"/>
    </source>
</evidence>
<dbReference type="InterPro" id="IPR032296">
    <property type="entry name" value="CEBP_ZZ"/>
</dbReference>
<dbReference type="InterPro" id="IPR012677">
    <property type="entry name" value="Nucleotide-bd_a/b_plait_sf"/>
</dbReference>
<dbReference type="GO" id="GO:0008135">
    <property type="term" value="F:translation factor activity, RNA binding"/>
    <property type="evidence" value="ECO:0007669"/>
    <property type="project" value="TreeGrafter"/>
</dbReference>
<feature type="domain" description="RRM" evidence="10">
    <location>
        <begin position="174"/>
        <end position="252"/>
    </location>
</feature>
<evidence type="ECO:0000256" key="3">
    <source>
        <dbReference type="ARBA" id="ARBA00022782"/>
    </source>
</evidence>
<keyword evidence="12" id="KW-1185">Reference proteome</keyword>
<dbReference type="GO" id="GO:0005634">
    <property type="term" value="C:nucleus"/>
    <property type="evidence" value="ECO:0007669"/>
    <property type="project" value="TreeGrafter"/>
</dbReference>
<dbReference type="FunFam" id="3.30.70.330:FF:001423">
    <property type="entry name" value="Feminization Of Germline"/>
    <property type="match status" value="1"/>
</dbReference>
<dbReference type="Pfam" id="PF16367">
    <property type="entry name" value="RRM_7"/>
    <property type="match status" value="1"/>
</dbReference>
<dbReference type="Gene3D" id="3.30.70.330">
    <property type="match status" value="2"/>
</dbReference>
<protein>
    <recommendedName>
        <fullName evidence="8">Cytoplasmic polyadenylation element-binding protein 1</fullName>
    </recommendedName>
</protein>
<accession>A0A158PF75</accession>
<dbReference type="GO" id="GO:2000766">
    <property type="term" value="P:negative regulation of cytoplasmic translation"/>
    <property type="evidence" value="ECO:0007669"/>
    <property type="project" value="TreeGrafter"/>
</dbReference>
<dbReference type="SUPFAM" id="SSF54928">
    <property type="entry name" value="RNA-binding domain, RBD"/>
    <property type="match status" value="1"/>
</dbReference>
<dbReference type="OrthoDB" id="10033548at2759"/>
<dbReference type="GO" id="GO:0043005">
    <property type="term" value="C:neuron projection"/>
    <property type="evidence" value="ECO:0007669"/>
    <property type="project" value="TreeGrafter"/>
</dbReference>
<dbReference type="STRING" id="334426.A0A158PF75"/>
<dbReference type="Proteomes" id="UP000267027">
    <property type="component" value="Unassembled WGS sequence"/>
</dbReference>
<proteinExistence type="predicted"/>
<dbReference type="InterPro" id="IPR038446">
    <property type="entry name" value="CEBP_ZZ_sf"/>
</dbReference>
<dbReference type="GO" id="GO:0045202">
    <property type="term" value="C:synapse"/>
    <property type="evidence" value="ECO:0007669"/>
    <property type="project" value="TreeGrafter"/>
</dbReference>
<dbReference type="InterPro" id="IPR000504">
    <property type="entry name" value="RRM_dom"/>
</dbReference>
<dbReference type="InterPro" id="IPR035979">
    <property type="entry name" value="RBD_domain_sf"/>
</dbReference>
<gene>
    <name evidence="11" type="ORF">ACOC_LOCUS2967</name>
</gene>
<evidence type="ECO:0000313" key="11">
    <source>
        <dbReference type="EMBL" id="VDM54552.1"/>
    </source>
</evidence>
<dbReference type="InterPro" id="IPR034819">
    <property type="entry name" value="CPEB"/>
</dbReference>
<dbReference type="FunFam" id="4.10.640.40:FF:000001">
    <property type="entry name" value="Cytoplasmic polyadenylation element-binding 2 isoform X2"/>
    <property type="match status" value="1"/>
</dbReference>
<sequence>MTDEQFDEYREKICEGVRKLMEGITLADDCCLRESSPFKLETLLSGALEANYDYQYNLGPEIYSRKVFVGGLPIGIKEGKLIEIFTRFGPLMVDWPRKNGKTRWHKPKGCAFLIFNLEMSVRKLVESCRSEGEKLFFLIHSPADREMVKVQIRPWRLEDSDYSVDVNVPINLHLVVFVGGMPIPFRAVDLAHTMDRLFGNVACAGIDTDFKYKYPRGAGRVAFTDYSSYIKAIREQYVQLNHGEIEKSVEIKPYVLDDQLCEECVDKKNGGKHAPFFCPHVDCLQYYCESCWTLMHSTPLRKHHEPLIKEA</sequence>
<evidence type="ECO:0000256" key="1">
    <source>
        <dbReference type="ARBA" id="ARBA00022473"/>
    </source>
</evidence>
<comment type="function">
    <text evidence="6">Cytoplasmic polyadenylation element binding protein that binds to and regulates the translation of specific mRNAs. Essential for progression through meiosis. Involved in spermatogenesis.</text>
</comment>
<keyword evidence="1" id="KW-0217">Developmental protein</keyword>
<feature type="domain" description="RRM" evidence="10">
    <location>
        <begin position="65"/>
        <end position="151"/>
    </location>
</feature>
<dbReference type="GO" id="GO:0007283">
    <property type="term" value="P:spermatogenesis"/>
    <property type="evidence" value="ECO:0007669"/>
    <property type="project" value="UniProtKB-KW"/>
</dbReference>
<dbReference type="PANTHER" id="PTHR12566:SF12">
    <property type="entry name" value="TRANSLATIONAL REGULATOR ORB2"/>
    <property type="match status" value="1"/>
</dbReference>
<dbReference type="GO" id="GO:0005737">
    <property type="term" value="C:cytoplasm"/>
    <property type="evidence" value="ECO:0007669"/>
    <property type="project" value="TreeGrafter"/>
</dbReference>
<dbReference type="GO" id="GO:0003730">
    <property type="term" value="F:mRNA 3'-UTR binding"/>
    <property type="evidence" value="ECO:0007669"/>
    <property type="project" value="InterPro"/>
</dbReference>
<name>A0A158PF75_ANGCS</name>
<keyword evidence="5 9" id="KW-0694">RNA-binding</keyword>
<evidence type="ECO:0000256" key="9">
    <source>
        <dbReference type="PROSITE-ProRule" id="PRU00176"/>
    </source>
</evidence>
<dbReference type="PANTHER" id="PTHR12566">
    <property type="entry name" value="CYTOPLASMIC POLYADENYLATION ELEMENT BINDING PROTEIN CPEB"/>
    <property type="match status" value="1"/>
</dbReference>
<evidence type="ECO:0000256" key="4">
    <source>
        <dbReference type="ARBA" id="ARBA00022871"/>
    </source>
</evidence>
<organism evidence="13">
    <name type="scientific">Angiostrongylus costaricensis</name>
    <name type="common">Nematode worm</name>
    <dbReference type="NCBI Taxonomy" id="334426"/>
    <lineage>
        <taxon>Eukaryota</taxon>
        <taxon>Metazoa</taxon>
        <taxon>Ecdysozoa</taxon>
        <taxon>Nematoda</taxon>
        <taxon>Chromadorea</taxon>
        <taxon>Rhabditida</taxon>
        <taxon>Rhabditina</taxon>
        <taxon>Rhabditomorpha</taxon>
        <taxon>Strongyloidea</taxon>
        <taxon>Metastrongylidae</taxon>
        <taxon>Angiostrongylus</taxon>
    </lineage>
</organism>
<evidence type="ECO:0000256" key="8">
    <source>
        <dbReference type="ARBA" id="ARBA00070028"/>
    </source>
</evidence>
<dbReference type="SMART" id="SM00360">
    <property type="entry name" value="RRM"/>
    <property type="match status" value="2"/>
</dbReference>
<dbReference type="GO" id="GO:0030154">
    <property type="term" value="P:cell differentiation"/>
    <property type="evidence" value="ECO:0007669"/>
    <property type="project" value="UniProtKB-KW"/>
</dbReference>